<dbReference type="InterPro" id="IPR000524">
    <property type="entry name" value="Tscrpt_reg_HTH_GntR"/>
</dbReference>
<dbReference type="PANTHER" id="PTHR38445">
    <property type="entry name" value="HTH-TYPE TRANSCRIPTIONAL REPRESSOR YTRA"/>
    <property type="match status" value="1"/>
</dbReference>
<dbReference type="GO" id="GO:0003700">
    <property type="term" value="F:DNA-binding transcription factor activity"/>
    <property type="evidence" value="ECO:0007669"/>
    <property type="project" value="InterPro"/>
</dbReference>
<dbReference type="PROSITE" id="PS50949">
    <property type="entry name" value="HTH_GNTR"/>
    <property type="match status" value="1"/>
</dbReference>
<dbReference type="Pfam" id="PF00392">
    <property type="entry name" value="GntR"/>
    <property type="match status" value="1"/>
</dbReference>
<dbReference type="SMART" id="SM00345">
    <property type="entry name" value="HTH_GNTR"/>
    <property type="match status" value="1"/>
</dbReference>
<reference evidence="6" key="1">
    <citation type="submission" date="2017-04" db="EMBL/GenBank/DDBJ databases">
        <authorList>
            <person name="Varghese N."/>
            <person name="Submissions S."/>
        </authorList>
    </citation>
    <scope>NUCLEOTIDE SEQUENCE [LARGE SCALE GENOMIC DNA]</scope>
    <source>
        <strain evidence="6">DSM 12126</strain>
    </source>
</reference>
<dbReference type="EMBL" id="FWXT01000001">
    <property type="protein sequence ID" value="SMC76337.1"/>
    <property type="molecule type" value="Genomic_DNA"/>
</dbReference>
<dbReference type="RefSeq" id="WP_084239229.1">
    <property type="nucleotide sequence ID" value="NZ_FWXT01000001.1"/>
</dbReference>
<accession>A0A1W2BTM2</accession>
<dbReference type="AlphaFoldDB" id="A0A1W2BTM2"/>
<protein>
    <submittedName>
        <fullName evidence="5">Substrate-binding protein-like domain-containing protein</fullName>
    </submittedName>
</protein>
<dbReference type="CDD" id="cd07377">
    <property type="entry name" value="WHTH_GntR"/>
    <property type="match status" value="1"/>
</dbReference>
<evidence type="ECO:0000259" key="4">
    <source>
        <dbReference type="PROSITE" id="PS50949"/>
    </source>
</evidence>
<dbReference type="Gene3D" id="1.10.10.10">
    <property type="entry name" value="Winged helix-like DNA-binding domain superfamily/Winged helix DNA-binding domain"/>
    <property type="match status" value="1"/>
</dbReference>
<dbReference type="PANTHER" id="PTHR38445:SF10">
    <property type="entry name" value="GNTR-FAMILY TRANSCRIPTIONAL REGULATOR"/>
    <property type="match status" value="1"/>
</dbReference>
<sequence>MKPLNFFDFIHVDEYSSTPKYLQLTNSILSGIESGKIEQGYLLPSINELSYELDISRDTAEKGYKHLKKIGIVGSVPGKGYYIISTAFRCTLKIFLLFNKLSAHKKIIYDSFIKALGEHVAVDFYIYNNDFNLFKKLLSNKKGDYSHYVIIPHFMEANDHVHEVINQIPKEKLVLLDKLVPGVSGEYAAVYENFENDIYNALEQAREHLSKYHTIKLIMPKRSYYPMEILKGFYRFCQQYAFTSKVVNQIQTEEIAEGEVYINLMEDDLVSLIERIINLKLELGKDIGVISYNETPLKKIILNGITTVSTDFRQMGEMTARLILDNAKDHLEVPFHLTLRASL</sequence>
<gene>
    <name evidence="5" type="ORF">SAMN04488524_2629</name>
</gene>
<dbReference type="InterPro" id="IPR036390">
    <property type="entry name" value="WH_DNA-bd_sf"/>
</dbReference>
<evidence type="ECO:0000256" key="3">
    <source>
        <dbReference type="ARBA" id="ARBA00023163"/>
    </source>
</evidence>
<dbReference type="SUPFAM" id="SSF53822">
    <property type="entry name" value="Periplasmic binding protein-like I"/>
    <property type="match status" value="1"/>
</dbReference>
<keyword evidence="6" id="KW-1185">Reference proteome</keyword>
<dbReference type="GO" id="GO:0003677">
    <property type="term" value="F:DNA binding"/>
    <property type="evidence" value="ECO:0007669"/>
    <property type="project" value="UniProtKB-KW"/>
</dbReference>
<evidence type="ECO:0000256" key="2">
    <source>
        <dbReference type="ARBA" id="ARBA00023125"/>
    </source>
</evidence>
<dbReference type="STRING" id="151894.SAMN04488524_2629"/>
<proteinExistence type="predicted"/>
<dbReference type="InterPro" id="IPR028082">
    <property type="entry name" value="Peripla_BP_I"/>
</dbReference>
<keyword evidence="3" id="KW-0804">Transcription</keyword>
<feature type="domain" description="HTH gntR-type" evidence="4">
    <location>
        <begin position="18"/>
        <end position="86"/>
    </location>
</feature>
<dbReference type="OrthoDB" id="742238at2"/>
<keyword evidence="1" id="KW-0805">Transcription regulation</keyword>
<name>A0A1W2BTM2_9SPHI</name>
<evidence type="ECO:0000313" key="6">
    <source>
        <dbReference type="Proteomes" id="UP000192756"/>
    </source>
</evidence>
<dbReference type="Gene3D" id="3.40.50.2300">
    <property type="match status" value="2"/>
</dbReference>
<dbReference type="SUPFAM" id="SSF46785">
    <property type="entry name" value="Winged helix' DNA-binding domain"/>
    <property type="match status" value="1"/>
</dbReference>
<dbReference type="Proteomes" id="UP000192756">
    <property type="component" value="Unassembled WGS sequence"/>
</dbReference>
<keyword evidence="2" id="KW-0238">DNA-binding</keyword>
<evidence type="ECO:0000313" key="5">
    <source>
        <dbReference type="EMBL" id="SMC76337.1"/>
    </source>
</evidence>
<evidence type="ECO:0000256" key="1">
    <source>
        <dbReference type="ARBA" id="ARBA00023015"/>
    </source>
</evidence>
<dbReference type="InterPro" id="IPR036388">
    <property type="entry name" value="WH-like_DNA-bd_sf"/>
</dbReference>
<organism evidence="5 6">
    <name type="scientific">Pedobacter africanus</name>
    <dbReference type="NCBI Taxonomy" id="151894"/>
    <lineage>
        <taxon>Bacteria</taxon>
        <taxon>Pseudomonadati</taxon>
        <taxon>Bacteroidota</taxon>
        <taxon>Sphingobacteriia</taxon>
        <taxon>Sphingobacteriales</taxon>
        <taxon>Sphingobacteriaceae</taxon>
        <taxon>Pedobacter</taxon>
    </lineage>
</organism>